<feature type="region of interest" description="Disordered" evidence="1">
    <location>
        <begin position="1"/>
        <end position="68"/>
    </location>
</feature>
<feature type="region of interest" description="Disordered" evidence="1">
    <location>
        <begin position="94"/>
        <end position="139"/>
    </location>
</feature>
<evidence type="ECO:0000256" key="1">
    <source>
        <dbReference type="SAM" id="MobiDB-lite"/>
    </source>
</evidence>
<dbReference type="AlphaFoldDB" id="A0A6G5ACE9"/>
<name>A0A6G5ACE9_RHIMP</name>
<protein>
    <submittedName>
        <fullName evidence="2">Putative vegetative cell wall protein gp1</fullName>
    </submittedName>
</protein>
<feature type="compositionally biased region" description="Pro residues" evidence="1">
    <location>
        <begin position="94"/>
        <end position="124"/>
    </location>
</feature>
<evidence type="ECO:0000313" key="2">
    <source>
        <dbReference type="EMBL" id="NIE48665.1"/>
    </source>
</evidence>
<reference evidence="2" key="1">
    <citation type="submission" date="2020-03" db="EMBL/GenBank/DDBJ databases">
        <title>A transcriptome and proteome of the tick Rhipicephalus microplus shaped by the genetic composition of its hosts and developmental stage.</title>
        <authorList>
            <person name="Garcia G.R."/>
            <person name="Ribeiro J.M.C."/>
            <person name="Maruyama S.R."/>
            <person name="Gardinasse L.G."/>
            <person name="Nelson K."/>
            <person name="Ferreira B.R."/>
            <person name="Andrade T.G."/>
            <person name="Santos I.K.F.M."/>
        </authorList>
    </citation>
    <scope>NUCLEOTIDE SEQUENCE</scope>
    <source>
        <strain evidence="2">NSGR</strain>
        <tissue evidence="2">Salivary glands</tissue>
    </source>
</reference>
<organism evidence="2">
    <name type="scientific">Rhipicephalus microplus</name>
    <name type="common">Cattle tick</name>
    <name type="synonym">Boophilus microplus</name>
    <dbReference type="NCBI Taxonomy" id="6941"/>
    <lineage>
        <taxon>Eukaryota</taxon>
        <taxon>Metazoa</taxon>
        <taxon>Ecdysozoa</taxon>
        <taxon>Arthropoda</taxon>
        <taxon>Chelicerata</taxon>
        <taxon>Arachnida</taxon>
        <taxon>Acari</taxon>
        <taxon>Parasitiformes</taxon>
        <taxon>Ixodida</taxon>
        <taxon>Ixodoidea</taxon>
        <taxon>Ixodidae</taxon>
        <taxon>Rhipicephalinae</taxon>
        <taxon>Rhipicephalus</taxon>
        <taxon>Boophilus</taxon>
    </lineage>
</organism>
<feature type="compositionally biased region" description="Low complexity" evidence="1">
    <location>
        <begin position="125"/>
        <end position="139"/>
    </location>
</feature>
<sequence>MRDLRPDQLLPNPLPPKSPLPNPPPSPPLPYRPLKLPPKPPRGPPKLEPKDKLLPHLPNDHCPSPHTSLGVLDLAGVAGDPSLLYGGLPWPYPPPKEIARLPKPPELPRLPQPLELPNPEPPNNPFSTKESPSSSAKSPRAVFTVIIF</sequence>
<dbReference type="EMBL" id="GIKN01006392">
    <property type="protein sequence ID" value="NIE48665.1"/>
    <property type="molecule type" value="Transcribed_RNA"/>
</dbReference>
<proteinExistence type="predicted"/>
<feature type="compositionally biased region" description="Basic and acidic residues" evidence="1">
    <location>
        <begin position="45"/>
        <end position="54"/>
    </location>
</feature>
<accession>A0A6G5ACE9</accession>
<feature type="compositionally biased region" description="Pro residues" evidence="1">
    <location>
        <begin position="12"/>
        <end position="44"/>
    </location>
</feature>